<protein>
    <recommendedName>
        <fullName evidence="3">DUF2795 domain-containing protein</fullName>
    </recommendedName>
</protein>
<evidence type="ECO:0000313" key="1">
    <source>
        <dbReference type="EMBL" id="PZQ46915.1"/>
    </source>
</evidence>
<reference evidence="1 2" key="1">
    <citation type="submission" date="2017-08" db="EMBL/GenBank/DDBJ databases">
        <title>Infants hospitalized years apart are colonized by the same room-sourced microbial strains.</title>
        <authorList>
            <person name="Brooks B."/>
            <person name="Olm M.R."/>
            <person name="Firek B.A."/>
            <person name="Baker R."/>
            <person name="Thomas B.C."/>
            <person name="Morowitz M.J."/>
            <person name="Banfield J.F."/>
        </authorList>
    </citation>
    <scope>NUCLEOTIDE SEQUENCE [LARGE SCALE GENOMIC DNA]</scope>
    <source>
        <strain evidence="1">S2_005_002_R2_29</strain>
    </source>
</reference>
<dbReference type="EMBL" id="QFQB01000020">
    <property type="protein sequence ID" value="PZQ46915.1"/>
    <property type="molecule type" value="Genomic_DNA"/>
</dbReference>
<comment type="caution">
    <text evidence="1">The sequence shown here is derived from an EMBL/GenBank/DDBJ whole genome shotgun (WGS) entry which is preliminary data.</text>
</comment>
<gene>
    <name evidence="1" type="ORF">DI551_04290</name>
</gene>
<dbReference type="Proteomes" id="UP000249417">
    <property type="component" value="Unassembled WGS sequence"/>
</dbReference>
<accession>A0A2W5N836</accession>
<organism evidence="1 2">
    <name type="scientific">Micavibrio aeruginosavorus</name>
    <dbReference type="NCBI Taxonomy" id="349221"/>
    <lineage>
        <taxon>Bacteria</taxon>
        <taxon>Pseudomonadati</taxon>
        <taxon>Bdellovibrionota</taxon>
        <taxon>Bdellovibrionia</taxon>
        <taxon>Bdellovibrionales</taxon>
        <taxon>Pseudobdellovibrionaceae</taxon>
        <taxon>Micavibrio</taxon>
    </lineage>
</organism>
<evidence type="ECO:0000313" key="2">
    <source>
        <dbReference type="Proteomes" id="UP000249417"/>
    </source>
</evidence>
<dbReference type="Pfam" id="PF11387">
    <property type="entry name" value="DUF2795"/>
    <property type="match status" value="1"/>
</dbReference>
<evidence type="ECO:0008006" key="3">
    <source>
        <dbReference type="Google" id="ProtNLM"/>
    </source>
</evidence>
<dbReference type="InterPro" id="IPR021527">
    <property type="entry name" value="DUF2795"/>
</dbReference>
<dbReference type="AlphaFoldDB" id="A0A2W5N836"/>
<sequence length="77" mass="8408">MSAINFLELVDGARFPMTKAELVDYCEGKGASEEALDIIQALPHNEITSRAMFNREIGLIEQLPGGNMNMFSSSQSA</sequence>
<proteinExistence type="predicted"/>
<name>A0A2W5N836_9BACT</name>